<dbReference type="RefSeq" id="WP_153759115.1">
    <property type="nucleotide sequence ID" value="NZ_CP045851.1"/>
</dbReference>
<evidence type="ECO:0000313" key="2">
    <source>
        <dbReference type="Proteomes" id="UP000334019"/>
    </source>
</evidence>
<dbReference type="Proteomes" id="UP000334019">
    <property type="component" value="Chromosome"/>
</dbReference>
<dbReference type="AlphaFoldDB" id="A0A5Q2RLQ2"/>
<sequence>MSSTYWRFRIAISDHPGGMAEVAAAVGDLGVDVLDVDVHRLDVTSGEVRGELDLVVDDLVVELPFWVEPTMVERALLHAGARSVRGRRVDPHDLVDARARALVLAAGLVRAIDEGDAVRAALRAVVDCDRVWWAPPGDVADPIVVAEARRTGQVATGREWLLRRGPLREPAWVVAVPAGEGVVVAVQTCGPFTATQIARARAVVDLVAAVRDASGAAAG</sequence>
<evidence type="ECO:0008006" key="3">
    <source>
        <dbReference type="Google" id="ProtNLM"/>
    </source>
</evidence>
<evidence type="ECO:0000313" key="1">
    <source>
        <dbReference type="EMBL" id="QGG95007.1"/>
    </source>
</evidence>
<proteinExistence type="predicted"/>
<organism evidence="1 2">
    <name type="scientific">Actinomarinicola tropica</name>
    <dbReference type="NCBI Taxonomy" id="2789776"/>
    <lineage>
        <taxon>Bacteria</taxon>
        <taxon>Bacillati</taxon>
        <taxon>Actinomycetota</taxon>
        <taxon>Acidimicrobiia</taxon>
        <taxon>Acidimicrobiales</taxon>
        <taxon>Iamiaceae</taxon>
        <taxon>Actinomarinicola</taxon>
    </lineage>
</organism>
<dbReference type="EMBL" id="CP045851">
    <property type="protein sequence ID" value="QGG95007.1"/>
    <property type="molecule type" value="Genomic_DNA"/>
</dbReference>
<protein>
    <recommendedName>
        <fullName evidence="3">ACT domain-containing protein</fullName>
    </recommendedName>
</protein>
<accession>A0A5Q2RLQ2</accession>
<name>A0A5Q2RLQ2_9ACTN</name>
<keyword evidence="2" id="KW-1185">Reference proteome</keyword>
<gene>
    <name evidence="1" type="ORF">GH723_07755</name>
</gene>
<reference evidence="1 2" key="1">
    <citation type="submission" date="2019-11" db="EMBL/GenBank/DDBJ databases">
        <authorList>
            <person name="He Y."/>
        </authorList>
    </citation>
    <scope>NUCLEOTIDE SEQUENCE [LARGE SCALE GENOMIC DNA]</scope>
    <source>
        <strain evidence="1 2">SCSIO 58843</strain>
    </source>
</reference>
<dbReference type="KEGG" id="atq:GH723_07755"/>